<dbReference type="RefSeq" id="WP_106515690.1">
    <property type="nucleotide sequence ID" value="NZ_PXYI01000011.1"/>
</dbReference>
<sequence>MARLDRDPSAEGPLVQGFRDGGFSIDGAVHRAAFLSPVAAWAWSPPAVAELTPADVDPILSLDPAPEFVLLGTGPGIAFPPRAFVRALEARGIGVEVMDSRAAARTWGVLRAEGRWIVAALMPLS</sequence>
<name>A0A2P7QG25_9SPHN</name>
<proteinExistence type="predicted"/>
<comment type="caution">
    <text evidence="1">The sequence shown here is derived from an EMBL/GenBank/DDBJ whole genome shotgun (WGS) entry which is preliminary data.</text>
</comment>
<dbReference type="PANTHER" id="PTHR21192:SF2">
    <property type="entry name" value="NADH DEHYDROGENASE [UBIQUINONE] 1 ALPHA SUBCOMPLEX ASSEMBLY FACTOR 3"/>
    <property type="match status" value="1"/>
</dbReference>
<dbReference type="Pfam" id="PF04430">
    <property type="entry name" value="DUF498"/>
    <property type="match status" value="1"/>
</dbReference>
<dbReference type="Proteomes" id="UP000241167">
    <property type="component" value="Unassembled WGS sequence"/>
</dbReference>
<dbReference type="InterPro" id="IPR007523">
    <property type="entry name" value="NDUFAF3/AAMDC"/>
</dbReference>
<reference evidence="1 2" key="1">
    <citation type="submission" date="2018-03" db="EMBL/GenBank/DDBJ databases">
        <title>The draft genome of Sphingosinicella sp. GL-C-18.</title>
        <authorList>
            <person name="Liu L."/>
            <person name="Li L."/>
            <person name="Liang L."/>
            <person name="Zhang X."/>
            <person name="Wang T."/>
        </authorList>
    </citation>
    <scope>NUCLEOTIDE SEQUENCE [LARGE SCALE GENOMIC DNA]</scope>
    <source>
        <strain evidence="1 2">GL-C-18</strain>
    </source>
</reference>
<gene>
    <name evidence="1" type="ORF">C7I55_24515</name>
</gene>
<organism evidence="1 2">
    <name type="scientific">Allosphingosinicella deserti</name>
    <dbReference type="NCBI Taxonomy" id="2116704"/>
    <lineage>
        <taxon>Bacteria</taxon>
        <taxon>Pseudomonadati</taxon>
        <taxon>Pseudomonadota</taxon>
        <taxon>Alphaproteobacteria</taxon>
        <taxon>Sphingomonadales</taxon>
        <taxon>Sphingomonadaceae</taxon>
        <taxon>Allosphingosinicella</taxon>
    </lineage>
</organism>
<evidence type="ECO:0000313" key="2">
    <source>
        <dbReference type="Proteomes" id="UP000241167"/>
    </source>
</evidence>
<protein>
    <recommendedName>
        <fullName evidence="3">Xcc1710-like domain-containing protein</fullName>
    </recommendedName>
</protein>
<dbReference type="OrthoDB" id="7351393at2"/>
<keyword evidence="2" id="KW-1185">Reference proteome</keyword>
<dbReference type="AlphaFoldDB" id="A0A2P7QG25"/>
<evidence type="ECO:0008006" key="3">
    <source>
        <dbReference type="Google" id="ProtNLM"/>
    </source>
</evidence>
<dbReference type="InterPro" id="IPR036748">
    <property type="entry name" value="MTH938-like_sf"/>
</dbReference>
<accession>A0A2P7QG25</accession>
<dbReference type="SUPFAM" id="SSF64076">
    <property type="entry name" value="MTH938-like"/>
    <property type="match status" value="1"/>
</dbReference>
<evidence type="ECO:0000313" key="1">
    <source>
        <dbReference type="EMBL" id="PSJ36876.1"/>
    </source>
</evidence>
<dbReference type="EMBL" id="PXYI01000011">
    <property type="protein sequence ID" value="PSJ36876.1"/>
    <property type="molecule type" value="Genomic_DNA"/>
</dbReference>
<dbReference type="Gene3D" id="3.40.1230.10">
    <property type="entry name" value="MTH938-like"/>
    <property type="match status" value="1"/>
</dbReference>
<dbReference type="PANTHER" id="PTHR21192">
    <property type="entry name" value="NUCLEAR PROTEIN E3-3"/>
    <property type="match status" value="1"/>
</dbReference>